<dbReference type="Proteomes" id="UP001157006">
    <property type="component" value="Chromosome 2"/>
</dbReference>
<evidence type="ECO:0000256" key="1">
    <source>
        <dbReference type="ARBA" id="ARBA00004141"/>
    </source>
</evidence>
<accession>A0AAV0ZQY2</accession>
<evidence type="ECO:0000256" key="5">
    <source>
        <dbReference type="SAM" id="Phobius"/>
    </source>
</evidence>
<keyword evidence="7" id="KW-1185">Reference proteome</keyword>
<dbReference type="InterPro" id="IPR018499">
    <property type="entry name" value="Tetraspanin/Peripherin"/>
</dbReference>
<dbReference type="AlphaFoldDB" id="A0AAV0ZQY2"/>
<evidence type="ECO:0008006" key="8">
    <source>
        <dbReference type="Google" id="ProtNLM"/>
    </source>
</evidence>
<dbReference type="Pfam" id="PF00335">
    <property type="entry name" value="Tetraspanin"/>
    <property type="match status" value="1"/>
</dbReference>
<keyword evidence="2 5" id="KW-0812">Transmembrane</keyword>
<feature type="transmembrane region" description="Helical" evidence="5">
    <location>
        <begin position="9"/>
        <end position="28"/>
    </location>
</feature>
<protein>
    <recommendedName>
        <fullName evidence="8">Tetraspanin family protein</fullName>
    </recommendedName>
</protein>
<evidence type="ECO:0000313" key="6">
    <source>
        <dbReference type="EMBL" id="CAI8600821.1"/>
    </source>
</evidence>
<feature type="transmembrane region" description="Helical" evidence="5">
    <location>
        <begin position="79"/>
        <end position="102"/>
    </location>
</feature>
<gene>
    <name evidence="6" type="ORF">VFH_II242200</name>
</gene>
<keyword evidence="3 5" id="KW-1133">Transmembrane helix</keyword>
<proteinExistence type="predicted"/>
<dbReference type="PRINTS" id="PR00259">
    <property type="entry name" value="TMFOUR"/>
</dbReference>
<name>A0AAV0ZQY2_VICFA</name>
<dbReference type="EMBL" id="OX451737">
    <property type="protein sequence ID" value="CAI8600821.1"/>
    <property type="molecule type" value="Genomic_DNA"/>
</dbReference>
<feature type="transmembrane region" description="Helical" evidence="5">
    <location>
        <begin position="48"/>
        <end position="67"/>
    </location>
</feature>
<dbReference type="GO" id="GO:0016020">
    <property type="term" value="C:membrane"/>
    <property type="evidence" value="ECO:0007669"/>
    <property type="project" value="UniProtKB-SubCell"/>
</dbReference>
<organism evidence="6 7">
    <name type="scientific">Vicia faba</name>
    <name type="common">Broad bean</name>
    <name type="synonym">Faba vulgaris</name>
    <dbReference type="NCBI Taxonomy" id="3906"/>
    <lineage>
        <taxon>Eukaryota</taxon>
        <taxon>Viridiplantae</taxon>
        <taxon>Streptophyta</taxon>
        <taxon>Embryophyta</taxon>
        <taxon>Tracheophyta</taxon>
        <taxon>Spermatophyta</taxon>
        <taxon>Magnoliopsida</taxon>
        <taxon>eudicotyledons</taxon>
        <taxon>Gunneridae</taxon>
        <taxon>Pentapetalae</taxon>
        <taxon>rosids</taxon>
        <taxon>fabids</taxon>
        <taxon>Fabales</taxon>
        <taxon>Fabaceae</taxon>
        <taxon>Papilionoideae</taxon>
        <taxon>50 kb inversion clade</taxon>
        <taxon>NPAAA clade</taxon>
        <taxon>Hologalegina</taxon>
        <taxon>IRL clade</taxon>
        <taxon>Fabeae</taxon>
        <taxon>Vicia</taxon>
    </lineage>
</organism>
<reference evidence="6 7" key="1">
    <citation type="submission" date="2023-01" db="EMBL/GenBank/DDBJ databases">
        <authorList>
            <person name="Kreplak J."/>
        </authorList>
    </citation>
    <scope>NUCLEOTIDE SEQUENCE [LARGE SCALE GENOMIC DNA]</scope>
</reference>
<keyword evidence="4 5" id="KW-0472">Membrane</keyword>
<evidence type="ECO:0000313" key="7">
    <source>
        <dbReference type="Proteomes" id="UP001157006"/>
    </source>
</evidence>
<feature type="transmembrane region" description="Helical" evidence="5">
    <location>
        <begin position="131"/>
        <end position="153"/>
    </location>
</feature>
<evidence type="ECO:0000256" key="4">
    <source>
        <dbReference type="ARBA" id="ARBA00023136"/>
    </source>
</evidence>
<sequence length="213" mass="24251">MNKKPFFEFILQVINLVLTVLGLGTLGYGFVCFFESKQSIANETHRSLIIYVTIGVGAILLFVSCLGSTGTATRSPCCLITYCVFLVPLIIAELGISLLIFFDHSWKKVILDGINKDYFTVYKFVNHHWNVIKWIALGVFILQIIALVLAIYLQSVFNRARYDITDIERERRLYRHHPRKYIYDRLGTSTPTRTVTLPKSSNVGVGVRVNGRI</sequence>
<evidence type="ECO:0000256" key="2">
    <source>
        <dbReference type="ARBA" id="ARBA00022692"/>
    </source>
</evidence>
<comment type="subcellular location">
    <subcellularLocation>
        <location evidence="1">Membrane</location>
        <topology evidence="1">Multi-pass membrane protein</topology>
    </subcellularLocation>
</comment>
<evidence type="ECO:0000256" key="3">
    <source>
        <dbReference type="ARBA" id="ARBA00022989"/>
    </source>
</evidence>